<comment type="similarity">
    <text evidence="1">Belongs to the peptidase S49 family.</text>
</comment>
<dbReference type="PANTHER" id="PTHR42987:SF8">
    <property type="entry name" value="PROTEINASE"/>
    <property type="match status" value="1"/>
</dbReference>
<dbReference type="InterPro" id="IPR047272">
    <property type="entry name" value="S49_SppA_C"/>
</dbReference>
<dbReference type="EMBL" id="SRXV01000001">
    <property type="protein sequence ID" value="TGY94961.1"/>
    <property type="molecule type" value="Genomic_DNA"/>
</dbReference>
<evidence type="ECO:0000256" key="1">
    <source>
        <dbReference type="ARBA" id="ARBA00008683"/>
    </source>
</evidence>
<organism evidence="6 7">
    <name type="scientific">Marinicauda pacifica</name>
    <dbReference type="NCBI Taxonomy" id="1133559"/>
    <lineage>
        <taxon>Bacteria</taxon>
        <taxon>Pseudomonadati</taxon>
        <taxon>Pseudomonadota</taxon>
        <taxon>Alphaproteobacteria</taxon>
        <taxon>Maricaulales</taxon>
        <taxon>Maricaulaceae</taxon>
        <taxon>Marinicauda</taxon>
    </lineage>
</organism>
<proteinExistence type="inferred from homology"/>
<dbReference type="InterPro" id="IPR029045">
    <property type="entry name" value="ClpP/crotonase-like_dom_sf"/>
</dbReference>
<dbReference type="PANTHER" id="PTHR42987">
    <property type="entry name" value="PEPTIDASE S49"/>
    <property type="match status" value="1"/>
</dbReference>
<feature type="domain" description="Peptidase S49" evidence="5">
    <location>
        <begin position="81"/>
        <end position="223"/>
    </location>
</feature>
<name>A0A4S2HGS2_9PROT</name>
<evidence type="ECO:0000256" key="3">
    <source>
        <dbReference type="ARBA" id="ARBA00022801"/>
    </source>
</evidence>
<keyword evidence="4" id="KW-0720">Serine protease</keyword>
<dbReference type="Pfam" id="PF01343">
    <property type="entry name" value="Peptidase_S49"/>
    <property type="match status" value="1"/>
</dbReference>
<dbReference type="SUPFAM" id="SSF52096">
    <property type="entry name" value="ClpP/crotonase"/>
    <property type="match status" value="1"/>
</dbReference>
<dbReference type="Proteomes" id="UP000305451">
    <property type="component" value="Unassembled WGS sequence"/>
</dbReference>
<dbReference type="InterPro" id="IPR002142">
    <property type="entry name" value="Peptidase_S49"/>
</dbReference>
<keyword evidence="2" id="KW-0645">Protease</keyword>
<dbReference type="OrthoDB" id="9764363at2"/>
<protein>
    <submittedName>
        <fullName evidence="6">S49 family peptidase</fullName>
    </submittedName>
</protein>
<sequence>MRGIRKLLGRDGPLVPIVRLEGVIAPGGRGNALNLAKVEKLLARAFAPGSAAAVAILVNSPGGSPVQSKLIHDRIRALAEEKDKTVLVFCEDVAASGGYMIACAGDEIFCDASSIMGSIGVISASFGFTGAMEKIGVERRLRTAGKNKSLSDPFSEETEEQRTRLERLMNRLHTHFIELVKTRRSGKLDESDEELFTGQVYTGDEAVENGLADHLGEVRSVLKSRYGKDVRTRLLTVPKGGMLSRLLGQSAASFAETLENREIWSRYGL</sequence>
<keyword evidence="3" id="KW-0378">Hydrolase</keyword>
<comment type="caution">
    <text evidence="6">The sequence shown here is derived from an EMBL/GenBank/DDBJ whole genome shotgun (WGS) entry which is preliminary data.</text>
</comment>
<dbReference type="AlphaFoldDB" id="A0A4S2HGS2"/>
<keyword evidence="7" id="KW-1185">Reference proteome</keyword>
<dbReference type="GO" id="GO:0004252">
    <property type="term" value="F:serine-type endopeptidase activity"/>
    <property type="evidence" value="ECO:0007669"/>
    <property type="project" value="InterPro"/>
</dbReference>
<dbReference type="Gene3D" id="3.90.226.10">
    <property type="entry name" value="2-enoyl-CoA Hydratase, Chain A, domain 1"/>
    <property type="match status" value="1"/>
</dbReference>
<dbReference type="GO" id="GO:0006508">
    <property type="term" value="P:proteolysis"/>
    <property type="evidence" value="ECO:0007669"/>
    <property type="project" value="UniProtKB-KW"/>
</dbReference>
<accession>A0A4S2HGS2</accession>
<evidence type="ECO:0000256" key="2">
    <source>
        <dbReference type="ARBA" id="ARBA00022670"/>
    </source>
</evidence>
<evidence type="ECO:0000256" key="4">
    <source>
        <dbReference type="ARBA" id="ARBA00022825"/>
    </source>
</evidence>
<dbReference type="PRINTS" id="PR00127">
    <property type="entry name" value="CLPPROTEASEP"/>
</dbReference>
<dbReference type="Gene3D" id="6.20.330.10">
    <property type="match status" value="1"/>
</dbReference>
<dbReference type="InterPro" id="IPR001907">
    <property type="entry name" value="ClpP"/>
</dbReference>
<evidence type="ECO:0000259" key="5">
    <source>
        <dbReference type="Pfam" id="PF01343"/>
    </source>
</evidence>
<evidence type="ECO:0000313" key="6">
    <source>
        <dbReference type="EMBL" id="TGY94961.1"/>
    </source>
</evidence>
<reference evidence="6 7" key="1">
    <citation type="journal article" date="2013" name="Int. J. Syst. Evol. Microbiol.">
        <title>Marinicauda pacifica gen. nov., sp. nov., a prosthecate alphaproteobacterium of the family Hyphomonadaceae isolated from deep seawater.</title>
        <authorList>
            <person name="Zhang X.Y."/>
            <person name="Li G.W."/>
            <person name="Wang C.S."/>
            <person name="Zhang Y.J."/>
            <person name="Xu X.W."/>
            <person name="Li H."/>
            <person name="Liu A."/>
            <person name="Liu C."/>
            <person name="Xie B.B."/>
            <person name="Qin Q.L."/>
            <person name="Xu Z."/>
            <person name="Chen X.L."/>
            <person name="Zhou B.C."/>
            <person name="Zhang Y.Z."/>
        </authorList>
    </citation>
    <scope>NUCLEOTIDE SEQUENCE [LARGE SCALE GENOMIC DNA]</scope>
    <source>
        <strain evidence="6 7">P-1 km-3</strain>
    </source>
</reference>
<dbReference type="CDD" id="cd07023">
    <property type="entry name" value="S49_Sppa_N_C"/>
    <property type="match status" value="1"/>
</dbReference>
<evidence type="ECO:0000313" key="7">
    <source>
        <dbReference type="Proteomes" id="UP000305451"/>
    </source>
</evidence>
<gene>
    <name evidence="6" type="ORF">E5162_05880</name>
</gene>
<dbReference type="GO" id="GO:0004176">
    <property type="term" value="F:ATP-dependent peptidase activity"/>
    <property type="evidence" value="ECO:0007669"/>
    <property type="project" value="InterPro"/>
</dbReference>